<dbReference type="EC" id="4.2.1.3" evidence="6"/>
<dbReference type="GO" id="GO:0051537">
    <property type="term" value="F:2 iron, 2 sulfur cluster binding"/>
    <property type="evidence" value="ECO:0007669"/>
    <property type="project" value="InterPro"/>
</dbReference>
<feature type="domain" description="MmgE/PrpD C-terminal" evidence="13">
    <location>
        <begin position="287"/>
        <end position="463"/>
    </location>
</feature>
<dbReference type="Proteomes" id="UP000092247">
    <property type="component" value="Unassembled WGS sequence"/>
</dbReference>
<comment type="catalytic activity">
    <reaction evidence="1">
        <text>(2S,3S)-2-methylcitrate = 2-methyl-cis-aconitate + H2O</text>
        <dbReference type="Rhea" id="RHEA:17725"/>
        <dbReference type="ChEBI" id="CHEBI:15377"/>
        <dbReference type="ChEBI" id="CHEBI:57872"/>
        <dbReference type="ChEBI" id="CHEBI:58853"/>
        <dbReference type="EC" id="4.2.1.79"/>
    </reaction>
</comment>
<dbReference type="NCBIfam" id="NF006943">
    <property type="entry name" value="PRK09425.1"/>
    <property type="match status" value="1"/>
</dbReference>
<dbReference type="FunFam" id="3.30.1330.120:FF:000001">
    <property type="entry name" value="2-methylcitrate dehydratase"/>
    <property type="match status" value="1"/>
</dbReference>
<organism evidence="14 15">
    <name type="scientific">Morganella psychrotolerans</name>
    <dbReference type="NCBI Taxonomy" id="368603"/>
    <lineage>
        <taxon>Bacteria</taxon>
        <taxon>Pseudomonadati</taxon>
        <taxon>Pseudomonadota</taxon>
        <taxon>Gammaproteobacteria</taxon>
        <taxon>Enterobacterales</taxon>
        <taxon>Morganellaceae</taxon>
        <taxon>Morganella</taxon>
    </lineage>
</organism>
<comment type="catalytic activity">
    <reaction evidence="11">
        <text>citrate = D-threo-isocitrate</text>
        <dbReference type="Rhea" id="RHEA:10336"/>
        <dbReference type="ChEBI" id="CHEBI:15562"/>
        <dbReference type="ChEBI" id="CHEBI:16947"/>
        <dbReference type="EC" id="4.2.1.3"/>
    </reaction>
</comment>
<evidence type="ECO:0000256" key="11">
    <source>
        <dbReference type="ARBA" id="ARBA00023501"/>
    </source>
</evidence>
<dbReference type="AlphaFoldDB" id="A0A1B8H792"/>
<keyword evidence="10" id="KW-0456">Lyase</keyword>
<dbReference type="EMBL" id="LZEX01000034">
    <property type="protein sequence ID" value="OBU04939.1"/>
    <property type="molecule type" value="Genomic_DNA"/>
</dbReference>
<dbReference type="FunFam" id="1.10.4100.10:FF:000001">
    <property type="entry name" value="2-methylcitrate dehydratase"/>
    <property type="match status" value="1"/>
</dbReference>
<dbReference type="RefSeq" id="WP_067424933.1">
    <property type="nucleotide sequence ID" value="NZ_LZEX01000034.1"/>
</dbReference>
<dbReference type="InterPro" id="IPR012705">
    <property type="entry name" value="2Me_IsoCit_deHydtase_PrpD"/>
</dbReference>
<evidence type="ECO:0000313" key="14">
    <source>
        <dbReference type="EMBL" id="OBU04939.1"/>
    </source>
</evidence>
<gene>
    <name evidence="14" type="ORF">AYY17_08625</name>
</gene>
<dbReference type="InterPro" id="IPR045336">
    <property type="entry name" value="MmgE_PrpD_N"/>
</dbReference>
<dbReference type="NCBIfam" id="TIGR02330">
    <property type="entry name" value="prpD"/>
    <property type="match status" value="1"/>
</dbReference>
<comment type="caution">
    <text evidence="14">The sequence shown here is derived from an EMBL/GenBank/DDBJ whole genome shotgun (WGS) entry which is preliminary data.</text>
</comment>
<comment type="pathway">
    <text evidence="2">Carbohydrate metabolism; tricarboxylic acid cycle; isocitrate from oxaloacetate: step 2/2.</text>
</comment>
<evidence type="ECO:0000256" key="9">
    <source>
        <dbReference type="ARBA" id="ARBA00022532"/>
    </source>
</evidence>
<evidence type="ECO:0000259" key="13">
    <source>
        <dbReference type="Pfam" id="PF19305"/>
    </source>
</evidence>
<dbReference type="GO" id="GO:0003994">
    <property type="term" value="F:aconitate hydratase activity"/>
    <property type="evidence" value="ECO:0007669"/>
    <property type="project" value="UniProtKB-EC"/>
</dbReference>
<dbReference type="GO" id="GO:0006099">
    <property type="term" value="P:tricarboxylic acid cycle"/>
    <property type="evidence" value="ECO:0007669"/>
    <property type="project" value="UniProtKB-KW"/>
</dbReference>
<dbReference type="Pfam" id="PF03972">
    <property type="entry name" value="MmgE_PrpD_N"/>
    <property type="match status" value="1"/>
</dbReference>
<evidence type="ECO:0000256" key="6">
    <source>
        <dbReference type="ARBA" id="ARBA00012926"/>
    </source>
</evidence>
<evidence type="ECO:0000256" key="10">
    <source>
        <dbReference type="ARBA" id="ARBA00023239"/>
    </source>
</evidence>
<dbReference type="Gene3D" id="1.10.4100.10">
    <property type="entry name" value="2-methylcitrate dehydratase PrpD"/>
    <property type="match status" value="1"/>
</dbReference>
<evidence type="ECO:0000313" key="15">
    <source>
        <dbReference type="Proteomes" id="UP000092247"/>
    </source>
</evidence>
<comment type="subunit">
    <text evidence="5">Monomer.</text>
</comment>
<dbReference type="InterPro" id="IPR042188">
    <property type="entry name" value="MmgE/PrpD_sf_2"/>
</dbReference>
<evidence type="ECO:0000256" key="3">
    <source>
        <dbReference type="ARBA" id="ARBA00005026"/>
    </source>
</evidence>
<evidence type="ECO:0000256" key="5">
    <source>
        <dbReference type="ARBA" id="ARBA00011245"/>
    </source>
</evidence>
<dbReference type="PANTHER" id="PTHR16943:SF8">
    <property type="entry name" value="2-METHYLCITRATE DEHYDRATASE"/>
    <property type="match status" value="1"/>
</dbReference>
<evidence type="ECO:0000256" key="4">
    <source>
        <dbReference type="ARBA" id="ARBA00006174"/>
    </source>
</evidence>
<dbReference type="InterPro" id="IPR036148">
    <property type="entry name" value="MmgE/PrpD_sf"/>
</dbReference>
<comment type="similarity">
    <text evidence="4">Belongs to the PrpD family.</text>
</comment>
<dbReference type="InterPro" id="IPR042183">
    <property type="entry name" value="MmgE/PrpD_sf_1"/>
</dbReference>
<feature type="domain" description="MmgE/PrpD N-terminal" evidence="12">
    <location>
        <begin position="17"/>
        <end position="270"/>
    </location>
</feature>
<evidence type="ECO:0000256" key="2">
    <source>
        <dbReference type="ARBA" id="ARBA00004717"/>
    </source>
</evidence>
<evidence type="ECO:0000259" key="12">
    <source>
        <dbReference type="Pfam" id="PF03972"/>
    </source>
</evidence>
<dbReference type="GO" id="GO:0019679">
    <property type="term" value="P:propionate metabolic process, methylcitrate cycle"/>
    <property type="evidence" value="ECO:0007669"/>
    <property type="project" value="InterPro"/>
</dbReference>
<name>A0A1B8H792_9GAMM</name>
<evidence type="ECO:0000256" key="1">
    <source>
        <dbReference type="ARBA" id="ARBA00000096"/>
    </source>
</evidence>
<dbReference type="Pfam" id="PF19305">
    <property type="entry name" value="MmgE_PrpD_C"/>
    <property type="match status" value="1"/>
</dbReference>
<reference evidence="14 15" key="1">
    <citation type="submission" date="2016-06" db="EMBL/GenBank/DDBJ databases">
        <authorList>
            <person name="Kjaerup R.B."/>
            <person name="Dalgaard T.S."/>
            <person name="Juul-Madsen H.R."/>
        </authorList>
    </citation>
    <scope>NUCLEOTIDE SEQUENCE [LARGE SCALE GENOMIC DNA]</scope>
    <source>
        <strain evidence="14 15">GCSL-Mp3</strain>
    </source>
</reference>
<dbReference type="PANTHER" id="PTHR16943">
    <property type="entry name" value="2-METHYLCITRATE DEHYDRATASE-RELATED"/>
    <property type="match status" value="1"/>
</dbReference>
<sequence length="483" mass="53738">MSASITPQHQEYDQVIQDITDYVLKMDISSERAYDTAYYCFLDTLGCGMEALEYPACKKMLGPVVPGTIVPNGAKVPGTQFQLDPIQAAFNIGAMIRWLDFNDTWLAAEWGHPSDNLGGILAVADWLSREALAKGKAPLPLKRILTAMIKAHEIQGCLALENAFNKVGLDHVVLVKVASTAVVGEMLGLDREQLLSAVSHAWVDGQSLRTYRHAPNTGSRKSWAAGDATSRAVRLALLAQKGEMGYPTVLTAKTWGFYDVLFDGKPFKFQRDYGSYVMENVLFKISFPAEFHSQTAVEAAMTLHNTLAKAGKTADDIEKVTIRTHEACIRIIDKHGPLNNPADRDHCIQYMVAVPLIFGRLTASDYEDNIAADTRIDALRARIHCEEDTAFTKDYHNPEKRSIANALTITLKDGTVLDEVVVEYPVGHARRREEGIPLLLEKFRINLARQFPEAQQKRILNAARDRKTLESLSVSEFMDLFVI</sequence>
<evidence type="ECO:0000256" key="7">
    <source>
        <dbReference type="ARBA" id="ARBA00013124"/>
    </source>
</evidence>
<dbReference type="UniPathway" id="UPA00946"/>
<keyword evidence="9" id="KW-0816">Tricarboxylic acid cycle</keyword>
<accession>A0A1B8H792</accession>
<dbReference type="Gene3D" id="3.30.1330.120">
    <property type="entry name" value="2-methylcitrate dehydratase PrpD"/>
    <property type="match status" value="1"/>
</dbReference>
<proteinExistence type="inferred from homology"/>
<protein>
    <recommendedName>
        <fullName evidence="8">2-methylcitrate dehydratase</fullName>
        <ecNumber evidence="6">4.2.1.3</ecNumber>
        <ecNumber evidence="7">4.2.1.79</ecNumber>
    </recommendedName>
</protein>
<evidence type="ECO:0000256" key="8">
    <source>
        <dbReference type="ARBA" id="ARBA00017240"/>
    </source>
</evidence>
<dbReference type="EC" id="4.2.1.79" evidence="7"/>
<dbReference type="STRING" id="368603.AYY16_03645"/>
<dbReference type="InterPro" id="IPR005656">
    <property type="entry name" value="MmgE_PrpD"/>
</dbReference>
<dbReference type="InterPro" id="IPR045337">
    <property type="entry name" value="MmgE_PrpD_C"/>
</dbReference>
<dbReference type="GO" id="GO:0047547">
    <property type="term" value="F:2-methylcitrate dehydratase activity"/>
    <property type="evidence" value="ECO:0007669"/>
    <property type="project" value="UniProtKB-EC"/>
</dbReference>
<comment type="pathway">
    <text evidence="3">Organic acid metabolism; propanoate degradation.</text>
</comment>
<dbReference type="SUPFAM" id="SSF103378">
    <property type="entry name" value="2-methylcitrate dehydratase PrpD"/>
    <property type="match status" value="1"/>
</dbReference>